<dbReference type="PROSITE" id="PS50255">
    <property type="entry name" value="CYTOCHROME_B5_2"/>
    <property type="match status" value="1"/>
</dbReference>
<protein>
    <recommendedName>
        <fullName evidence="6">Cytochrome b5 heme-binding domain-containing protein</fullName>
    </recommendedName>
</protein>
<evidence type="ECO:0000256" key="1">
    <source>
        <dbReference type="ARBA" id="ARBA00022617"/>
    </source>
</evidence>
<sequence>MTTVRPQINLASPLVKKESQDLDFVALTMAALRLVSPWTVETKTEKWSQTIEPGAPEAKDRVITLEEVAHHDTARDCWVVIYDRVYDITTFLEEHPGGADVMLEYAGQDASTAFRSSGHSRNTTRTLDRFLVGELPMHERMYRRPGGMRLSDIPD</sequence>
<gene>
    <name evidence="7" type="ORF">CHILSU_LOCUS8309</name>
</gene>
<evidence type="ECO:0000256" key="3">
    <source>
        <dbReference type="ARBA" id="ARBA00023004"/>
    </source>
</evidence>
<dbReference type="InterPro" id="IPR036400">
    <property type="entry name" value="Cyt_B5-like_heme/steroid_sf"/>
</dbReference>
<dbReference type="SUPFAM" id="SSF55856">
    <property type="entry name" value="Cytochrome b5-like heme/steroid binding domain"/>
    <property type="match status" value="1"/>
</dbReference>
<proteinExistence type="inferred from homology"/>
<keyword evidence="1 5" id="KW-0349">Heme</keyword>
<keyword evidence="2 5" id="KW-0479">Metal-binding</keyword>
<keyword evidence="3 5" id="KW-0408">Iron</keyword>
<dbReference type="PRINTS" id="PR00363">
    <property type="entry name" value="CYTOCHROMEB5"/>
</dbReference>
<dbReference type="SMART" id="SM01117">
    <property type="entry name" value="Cyt-b5"/>
    <property type="match status" value="1"/>
</dbReference>
<evidence type="ECO:0000313" key="7">
    <source>
        <dbReference type="EMBL" id="CAH0404961.1"/>
    </source>
</evidence>
<organism evidence="7 8">
    <name type="scientific">Chilo suppressalis</name>
    <name type="common">Asiatic rice borer moth</name>
    <dbReference type="NCBI Taxonomy" id="168631"/>
    <lineage>
        <taxon>Eukaryota</taxon>
        <taxon>Metazoa</taxon>
        <taxon>Ecdysozoa</taxon>
        <taxon>Arthropoda</taxon>
        <taxon>Hexapoda</taxon>
        <taxon>Insecta</taxon>
        <taxon>Pterygota</taxon>
        <taxon>Neoptera</taxon>
        <taxon>Endopterygota</taxon>
        <taxon>Lepidoptera</taxon>
        <taxon>Glossata</taxon>
        <taxon>Ditrysia</taxon>
        <taxon>Pyraloidea</taxon>
        <taxon>Crambidae</taxon>
        <taxon>Crambinae</taxon>
        <taxon>Chilo</taxon>
    </lineage>
</organism>
<evidence type="ECO:0000256" key="5">
    <source>
        <dbReference type="RuleBase" id="RU362121"/>
    </source>
</evidence>
<evidence type="ECO:0000256" key="2">
    <source>
        <dbReference type="ARBA" id="ARBA00022723"/>
    </source>
</evidence>
<evidence type="ECO:0000313" key="8">
    <source>
        <dbReference type="Proteomes" id="UP001153292"/>
    </source>
</evidence>
<evidence type="ECO:0000256" key="4">
    <source>
        <dbReference type="ARBA" id="ARBA00038168"/>
    </source>
</evidence>
<dbReference type="InterPro" id="IPR050668">
    <property type="entry name" value="Cytochrome_b5"/>
</dbReference>
<feature type="domain" description="Cytochrome b5 heme-binding" evidence="6">
    <location>
        <begin position="60"/>
        <end position="136"/>
    </location>
</feature>
<name>A0ABN8BBV9_CHISP</name>
<dbReference type="Gene3D" id="3.10.120.10">
    <property type="entry name" value="Cytochrome b5-like heme/steroid binding domain"/>
    <property type="match status" value="1"/>
</dbReference>
<keyword evidence="8" id="KW-1185">Reference proteome</keyword>
<dbReference type="Proteomes" id="UP001153292">
    <property type="component" value="Chromosome 3"/>
</dbReference>
<accession>A0ABN8BBV9</accession>
<dbReference type="PANTHER" id="PTHR19359">
    <property type="entry name" value="CYTOCHROME B5"/>
    <property type="match status" value="1"/>
</dbReference>
<dbReference type="PROSITE" id="PS00191">
    <property type="entry name" value="CYTOCHROME_B5_1"/>
    <property type="match status" value="1"/>
</dbReference>
<dbReference type="PANTHER" id="PTHR19359:SF41">
    <property type="entry name" value="GEO08203P1"/>
    <property type="match status" value="1"/>
</dbReference>
<dbReference type="InterPro" id="IPR018506">
    <property type="entry name" value="Cyt_B5_heme-BS"/>
</dbReference>
<dbReference type="InterPro" id="IPR001199">
    <property type="entry name" value="Cyt_B5-like_heme/steroid-bd"/>
</dbReference>
<dbReference type="EMBL" id="OU963896">
    <property type="protein sequence ID" value="CAH0404961.1"/>
    <property type="molecule type" value="Genomic_DNA"/>
</dbReference>
<dbReference type="Pfam" id="PF00173">
    <property type="entry name" value="Cyt-b5"/>
    <property type="match status" value="1"/>
</dbReference>
<evidence type="ECO:0000259" key="6">
    <source>
        <dbReference type="PROSITE" id="PS50255"/>
    </source>
</evidence>
<comment type="similarity">
    <text evidence="4 5">Belongs to the cytochrome b5 family.</text>
</comment>
<reference evidence="7" key="1">
    <citation type="submission" date="2021-12" db="EMBL/GenBank/DDBJ databases">
        <authorList>
            <person name="King R."/>
        </authorList>
    </citation>
    <scope>NUCLEOTIDE SEQUENCE</scope>
</reference>